<dbReference type="AlphaFoldDB" id="A0A1M7ZL97"/>
<dbReference type="GO" id="GO:0042802">
    <property type="term" value="F:identical protein binding"/>
    <property type="evidence" value="ECO:0007669"/>
    <property type="project" value="TreeGrafter"/>
</dbReference>
<organism evidence="3 4">
    <name type="scientific">Pseudoxanthobacter soli DSM 19599</name>
    <dbReference type="NCBI Taxonomy" id="1123029"/>
    <lineage>
        <taxon>Bacteria</taxon>
        <taxon>Pseudomonadati</taxon>
        <taxon>Pseudomonadota</taxon>
        <taxon>Alphaproteobacteria</taxon>
        <taxon>Hyphomicrobiales</taxon>
        <taxon>Segnochrobactraceae</taxon>
        <taxon>Pseudoxanthobacter</taxon>
    </lineage>
</organism>
<dbReference type="EMBL" id="FRXO01000004">
    <property type="protein sequence ID" value="SHO65592.1"/>
    <property type="molecule type" value="Genomic_DNA"/>
</dbReference>
<evidence type="ECO:0000313" key="3">
    <source>
        <dbReference type="EMBL" id="SHO65592.1"/>
    </source>
</evidence>
<accession>A0A1M7ZL97</accession>
<proteinExistence type="predicted"/>
<dbReference type="RefSeq" id="WP_073628651.1">
    <property type="nucleotide sequence ID" value="NZ_FRXO01000004.1"/>
</dbReference>
<dbReference type="PROSITE" id="PS01161">
    <property type="entry name" value="GLC_GALNAC_ISOMERASE"/>
    <property type="match status" value="1"/>
</dbReference>
<dbReference type="Proteomes" id="UP000186406">
    <property type="component" value="Unassembled WGS sequence"/>
</dbReference>
<dbReference type="InterPro" id="IPR037171">
    <property type="entry name" value="NagB/RpiA_transferase-like"/>
</dbReference>
<dbReference type="CDD" id="cd01399">
    <property type="entry name" value="GlcN6P_deaminase"/>
    <property type="match status" value="1"/>
</dbReference>
<name>A0A1M7ZL97_9HYPH</name>
<dbReference type="InterPro" id="IPR006148">
    <property type="entry name" value="Glc/Gal-6P_isomerase"/>
</dbReference>
<keyword evidence="4" id="KW-1185">Reference proteome</keyword>
<protein>
    <submittedName>
        <fullName evidence="3">Glucosamine-6-phosphate deaminase</fullName>
    </submittedName>
</protein>
<dbReference type="STRING" id="1123029.SAMN02745172_02237"/>
<dbReference type="PANTHER" id="PTHR11280:SF5">
    <property type="entry name" value="GLUCOSAMINE-6-PHOSPHATE ISOMERASE"/>
    <property type="match status" value="1"/>
</dbReference>
<sequence>MTPIWLENSDALSRRAADHVAALLADKPDAVIAVPTGATPLGLYRRLIALHDSGTFDSQRARFFNLDEFVGKPADDPRSYGHFLWQHLFRPLKIQPHQVRLLRGDAADPDAECLAFERAIEDVGGLDLAILGLGRNGHIAFNEPGSDWSAGTRQVALTEKTRAAQAVLYPDPAEVPAAGLTMGVATIKRAKAILLLVAGDGKDEAVAALLRGIPDQNWPVTALLDHPNVTFIADRHVRQRHI</sequence>
<gene>
    <name evidence="3" type="ORF">SAMN02745172_02237</name>
</gene>
<dbReference type="GO" id="GO:0006043">
    <property type="term" value="P:glucosamine catabolic process"/>
    <property type="evidence" value="ECO:0007669"/>
    <property type="project" value="TreeGrafter"/>
</dbReference>
<dbReference type="GO" id="GO:0005737">
    <property type="term" value="C:cytoplasm"/>
    <property type="evidence" value="ECO:0007669"/>
    <property type="project" value="TreeGrafter"/>
</dbReference>
<keyword evidence="1" id="KW-0378">Hydrolase</keyword>
<dbReference type="Gene3D" id="3.40.50.1360">
    <property type="match status" value="1"/>
</dbReference>
<dbReference type="PANTHER" id="PTHR11280">
    <property type="entry name" value="GLUCOSAMINE-6-PHOSPHATE ISOMERASE"/>
    <property type="match status" value="1"/>
</dbReference>
<dbReference type="GO" id="GO:0004342">
    <property type="term" value="F:glucosamine-6-phosphate deaminase activity"/>
    <property type="evidence" value="ECO:0007669"/>
    <property type="project" value="InterPro"/>
</dbReference>
<reference evidence="3 4" key="1">
    <citation type="submission" date="2016-12" db="EMBL/GenBank/DDBJ databases">
        <authorList>
            <person name="Song W.-J."/>
            <person name="Kurnit D.M."/>
        </authorList>
    </citation>
    <scope>NUCLEOTIDE SEQUENCE [LARGE SCALE GENOMIC DNA]</scope>
    <source>
        <strain evidence="3 4">DSM 19599</strain>
    </source>
</reference>
<dbReference type="GO" id="GO:0019262">
    <property type="term" value="P:N-acetylneuraminate catabolic process"/>
    <property type="evidence" value="ECO:0007669"/>
    <property type="project" value="TreeGrafter"/>
</dbReference>
<dbReference type="GO" id="GO:0006046">
    <property type="term" value="P:N-acetylglucosamine catabolic process"/>
    <property type="evidence" value="ECO:0007669"/>
    <property type="project" value="TreeGrafter"/>
</dbReference>
<dbReference type="InterPro" id="IPR018321">
    <property type="entry name" value="Glucosamine6P_isomerase_CS"/>
</dbReference>
<dbReference type="Pfam" id="PF01182">
    <property type="entry name" value="Glucosamine_iso"/>
    <property type="match status" value="1"/>
</dbReference>
<evidence type="ECO:0000256" key="1">
    <source>
        <dbReference type="ARBA" id="ARBA00022801"/>
    </source>
</evidence>
<evidence type="ECO:0000259" key="2">
    <source>
        <dbReference type="Pfam" id="PF01182"/>
    </source>
</evidence>
<evidence type="ECO:0000313" key="4">
    <source>
        <dbReference type="Proteomes" id="UP000186406"/>
    </source>
</evidence>
<dbReference type="InterPro" id="IPR004547">
    <property type="entry name" value="Glucosamine6P_isomerase"/>
</dbReference>
<feature type="domain" description="Glucosamine/galactosamine-6-phosphate isomerase" evidence="2">
    <location>
        <begin position="10"/>
        <end position="224"/>
    </location>
</feature>
<dbReference type="GO" id="GO:0005975">
    <property type="term" value="P:carbohydrate metabolic process"/>
    <property type="evidence" value="ECO:0007669"/>
    <property type="project" value="InterPro"/>
</dbReference>
<dbReference type="SUPFAM" id="SSF100950">
    <property type="entry name" value="NagB/RpiA/CoA transferase-like"/>
    <property type="match status" value="1"/>
</dbReference>